<name>A0A2R6Y165_9BACL</name>
<evidence type="ECO:0000256" key="6">
    <source>
        <dbReference type="ARBA" id="ARBA00022898"/>
    </source>
</evidence>
<evidence type="ECO:0000256" key="2">
    <source>
        <dbReference type="ARBA" id="ARBA00006490"/>
    </source>
</evidence>
<accession>A0A2R6Y165</accession>
<comment type="similarity">
    <text evidence="2">Belongs to the class-V pyridoxal-phosphate-dependent aminotransferase family. NifS/IscS subfamily.</text>
</comment>
<comment type="caution">
    <text evidence="12">The sequence shown here is derived from an EMBL/GenBank/DDBJ whole genome shotgun (WGS) entry which is preliminary data.</text>
</comment>
<dbReference type="GO" id="GO:0031071">
    <property type="term" value="F:cysteine desulfurase activity"/>
    <property type="evidence" value="ECO:0007669"/>
    <property type="project" value="UniProtKB-EC"/>
</dbReference>
<dbReference type="Gene3D" id="1.10.260.50">
    <property type="match status" value="1"/>
</dbReference>
<comment type="cofactor">
    <cofactor evidence="1 10">
        <name>pyridoxal 5'-phosphate</name>
        <dbReference type="ChEBI" id="CHEBI:597326"/>
    </cofactor>
</comment>
<dbReference type="PANTHER" id="PTHR11601">
    <property type="entry name" value="CYSTEINE DESULFURYLASE FAMILY MEMBER"/>
    <property type="match status" value="1"/>
</dbReference>
<evidence type="ECO:0000256" key="10">
    <source>
        <dbReference type="RuleBase" id="RU004504"/>
    </source>
</evidence>
<evidence type="ECO:0000256" key="1">
    <source>
        <dbReference type="ARBA" id="ARBA00001933"/>
    </source>
</evidence>
<dbReference type="EC" id="2.8.1.7" evidence="3"/>
<dbReference type="SUPFAM" id="SSF53383">
    <property type="entry name" value="PLP-dependent transferases"/>
    <property type="match status" value="1"/>
</dbReference>
<evidence type="ECO:0000313" key="12">
    <source>
        <dbReference type="EMBL" id="PTQ56424.1"/>
    </source>
</evidence>
<evidence type="ECO:0000256" key="9">
    <source>
        <dbReference type="ARBA" id="ARBA00050776"/>
    </source>
</evidence>
<keyword evidence="5" id="KW-0479">Metal-binding</keyword>
<dbReference type="Pfam" id="PF00266">
    <property type="entry name" value="Aminotran_5"/>
    <property type="match status" value="1"/>
</dbReference>
<comment type="catalytic activity">
    <reaction evidence="9">
        <text>(sulfur carrier)-H + L-cysteine = (sulfur carrier)-SH + L-alanine</text>
        <dbReference type="Rhea" id="RHEA:43892"/>
        <dbReference type="Rhea" id="RHEA-COMP:14737"/>
        <dbReference type="Rhea" id="RHEA-COMP:14739"/>
        <dbReference type="ChEBI" id="CHEBI:29917"/>
        <dbReference type="ChEBI" id="CHEBI:35235"/>
        <dbReference type="ChEBI" id="CHEBI:57972"/>
        <dbReference type="ChEBI" id="CHEBI:64428"/>
        <dbReference type="EC" id="2.8.1.7"/>
    </reaction>
</comment>
<evidence type="ECO:0000256" key="3">
    <source>
        <dbReference type="ARBA" id="ARBA00012239"/>
    </source>
</evidence>
<dbReference type="InterPro" id="IPR015424">
    <property type="entry name" value="PyrdxlP-dep_Trfase"/>
</dbReference>
<dbReference type="GO" id="GO:0046872">
    <property type="term" value="F:metal ion binding"/>
    <property type="evidence" value="ECO:0007669"/>
    <property type="project" value="UniProtKB-KW"/>
</dbReference>
<proteinExistence type="inferred from homology"/>
<keyword evidence="7" id="KW-0408">Iron</keyword>
<dbReference type="PIRSF" id="PIRSF005572">
    <property type="entry name" value="NifS"/>
    <property type="match status" value="1"/>
</dbReference>
<evidence type="ECO:0000256" key="8">
    <source>
        <dbReference type="ARBA" id="ARBA00023014"/>
    </source>
</evidence>
<evidence type="ECO:0000256" key="7">
    <source>
        <dbReference type="ARBA" id="ARBA00023004"/>
    </source>
</evidence>
<dbReference type="InterPro" id="IPR015422">
    <property type="entry name" value="PyrdxlP-dep_Trfase_small"/>
</dbReference>
<dbReference type="EMBL" id="PEBX01000029">
    <property type="protein sequence ID" value="PTQ56424.1"/>
    <property type="molecule type" value="Genomic_DNA"/>
</dbReference>
<dbReference type="Gene3D" id="3.90.1150.10">
    <property type="entry name" value="Aspartate Aminotransferase, domain 1"/>
    <property type="match status" value="1"/>
</dbReference>
<dbReference type="GO" id="GO:0051536">
    <property type="term" value="F:iron-sulfur cluster binding"/>
    <property type="evidence" value="ECO:0007669"/>
    <property type="project" value="UniProtKB-KW"/>
</dbReference>
<dbReference type="PANTHER" id="PTHR11601:SF34">
    <property type="entry name" value="CYSTEINE DESULFURASE"/>
    <property type="match status" value="1"/>
</dbReference>
<protein>
    <recommendedName>
        <fullName evidence="3">cysteine desulfurase</fullName>
        <ecNumber evidence="3">2.8.1.7</ecNumber>
    </recommendedName>
</protein>
<evidence type="ECO:0000256" key="5">
    <source>
        <dbReference type="ARBA" id="ARBA00022723"/>
    </source>
</evidence>
<sequence>MIYLDHSASTPVVPPVLEAYVQAMRDHFANPHALHALGEAGSVLLEAASRQIAGLLGTDERHVIFTSGGTESNNLALLGLAEANTRYGKRVILSAIEHPSVLEVGKRLVKYGFEVVRAPVDRTGRLDLEAFESVLTGDTVLVSVMAVNNELGSRQPIQDIARIVRKKTSAVIHVDAVQAYVVDAIDMGVWDVDALSLSGHKLHAPKGIGLLALRPGVSLVPQMEGGGQQFGLRPGTVNVPLIAALARALRLAAEEREAFVQKARSWWLRLYEGITALGGEVLSPRDGAPHILFAAFPGKRGEVLVRALSERGVYVSTRSACSSKRQGPSHVLQAMGLSEVLATGTLRFSMAKTTTDEEIEGALNALADVLKTI</sequence>
<dbReference type="InterPro" id="IPR000192">
    <property type="entry name" value="Aminotrans_V_dom"/>
</dbReference>
<gene>
    <name evidence="12" type="ORF">BSOLF_0256</name>
</gene>
<dbReference type="InterPro" id="IPR016454">
    <property type="entry name" value="Cysteine_dSase"/>
</dbReference>
<dbReference type="InterPro" id="IPR020578">
    <property type="entry name" value="Aminotrans_V_PyrdxlP_BS"/>
</dbReference>
<dbReference type="PROSITE" id="PS00595">
    <property type="entry name" value="AA_TRANSFER_CLASS_5"/>
    <property type="match status" value="1"/>
</dbReference>
<feature type="domain" description="Aminotransferase class V" evidence="11">
    <location>
        <begin position="2"/>
        <end position="360"/>
    </location>
</feature>
<reference evidence="13" key="1">
    <citation type="journal article" date="2018" name="Sci. Rep.">
        <title>Lignite coal burning seam in the remote Altai Mountains harbors a hydrogen-driven thermophilic microbial community.</title>
        <authorList>
            <person name="Kadnikov V.V."/>
            <person name="Mardanov A.V."/>
            <person name="Ivasenko D.A."/>
            <person name="Antsiferov D.V."/>
            <person name="Beletsky A.V."/>
            <person name="Karnachuk O.V."/>
            <person name="Ravin N.V."/>
        </authorList>
    </citation>
    <scope>NUCLEOTIDE SEQUENCE [LARGE SCALE GENOMIC DNA]</scope>
</reference>
<evidence type="ECO:0000256" key="4">
    <source>
        <dbReference type="ARBA" id="ARBA00022679"/>
    </source>
</evidence>
<keyword evidence="8" id="KW-0411">Iron-sulfur</keyword>
<dbReference type="AlphaFoldDB" id="A0A2R6Y165"/>
<dbReference type="Proteomes" id="UP000244338">
    <property type="component" value="Unassembled WGS sequence"/>
</dbReference>
<keyword evidence="4" id="KW-0808">Transferase</keyword>
<organism evidence="12 13">
    <name type="scientific">Candidatus Carbonibacillus altaicus</name>
    <dbReference type="NCBI Taxonomy" id="2163959"/>
    <lineage>
        <taxon>Bacteria</taxon>
        <taxon>Bacillati</taxon>
        <taxon>Bacillota</taxon>
        <taxon>Bacilli</taxon>
        <taxon>Bacillales</taxon>
        <taxon>Candidatus Carbonibacillus</taxon>
    </lineage>
</organism>
<evidence type="ECO:0000313" key="13">
    <source>
        <dbReference type="Proteomes" id="UP000244338"/>
    </source>
</evidence>
<dbReference type="InterPro" id="IPR015421">
    <property type="entry name" value="PyrdxlP-dep_Trfase_major"/>
</dbReference>
<keyword evidence="6" id="KW-0663">Pyridoxal phosphate</keyword>
<evidence type="ECO:0000259" key="11">
    <source>
        <dbReference type="Pfam" id="PF00266"/>
    </source>
</evidence>
<dbReference type="Gene3D" id="3.40.640.10">
    <property type="entry name" value="Type I PLP-dependent aspartate aminotransferase-like (Major domain)"/>
    <property type="match status" value="1"/>
</dbReference>